<evidence type="ECO:0000259" key="19">
    <source>
        <dbReference type="PROSITE" id="PS51194"/>
    </source>
</evidence>
<dbReference type="GO" id="GO:0006260">
    <property type="term" value="P:DNA replication"/>
    <property type="evidence" value="ECO:0007669"/>
    <property type="project" value="InterPro"/>
</dbReference>
<evidence type="ECO:0000256" key="3">
    <source>
        <dbReference type="ARBA" id="ARBA00005446"/>
    </source>
</evidence>
<name>A0A917JQK8_9GAMM</name>
<sequence length="604" mass="68798">METFTPSQLTPNRILKQYYGFEYFRKPQEEIVNDLCAGLDLLVLMPTGGGKSLCYQIPSLVRGGVGIIVSPLIALMEDQVAALKSLGIRAAYYNSSLSSSESRQVLQDLHNQALDLLYIAPERLISSAFLERLEDSEIALFAIDEAHCISQWGHDFRPEYAALGILKSQFPHVPIIALTATADRLTQKDIIQRLNYKPKEYIASFNRPNIHYRVSMKTNALKQLTEFLETFPNESGIIYCGTRARVESLSLKLMDKGYRARAYHAGLPYDERREVQSLFRHDHIDIVVATIAFGMGIDKPDVRFVVHFDLPKTIESYYQETGRAGRDGLPAEALLLYDPADSGRLRGHIAALTQEEQKRIETNKLNHMLAFAEATHCRRQILLRYFNETCNETCNYCDVCDHPPEMIDATVDAQKVLSCIYRLKQSYGITHVIDVLRGSSAEKIKQLGHHNLSTFGIGQDKAVSYWKHLLWQLIHRDYCYQDLDHFNVIRLTKKAIPILKGEEQIQLCVPPKPSPSKEKKERETFSRTKSPMFNTLSLLRRTIANEEGKPPFMIFSDATLFEMAERKPKTLDEFIMISGVGKYKLDLYGEVFIRAIAAQTEEMA</sequence>
<reference evidence="20" key="1">
    <citation type="journal article" date="2014" name="Int. J. Syst. Evol. Microbiol.">
        <title>Complete genome sequence of Corynebacterium casei LMG S-19264T (=DSM 44701T), isolated from a smear-ripened cheese.</title>
        <authorList>
            <consortium name="US DOE Joint Genome Institute (JGI-PGF)"/>
            <person name="Walter F."/>
            <person name="Albersmeier A."/>
            <person name="Kalinowski J."/>
            <person name="Ruckert C."/>
        </authorList>
    </citation>
    <scope>NUCLEOTIDE SEQUENCE</scope>
    <source>
        <strain evidence="20">JCM 13919</strain>
    </source>
</reference>
<gene>
    <name evidence="20" type="primary">recQ</name>
    <name evidence="20" type="ORF">GCM10007966_04130</name>
</gene>
<dbReference type="AlphaFoldDB" id="A0A917JQK8"/>
<evidence type="ECO:0000256" key="12">
    <source>
        <dbReference type="ARBA" id="ARBA00023172"/>
    </source>
</evidence>
<dbReference type="PROSITE" id="PS50967">
    <property type="entry name" value="HRDC"/>
    <property type="match status" value="1"/>
</dbReference>
<dbReference type="NCBIfam" id="TIGR01389">
    <property type="entry name" value="recQ"/>
    <property type="match status" value="1"/>
</dbReference>
<dbReference type="SUPFAM" id="SSF47819">
    <property type="entry name" value="HRDC-like"/>
    <property type="match status" value="1"/>
</dbReference>
<keyword evidence="9" id="KW-0862">Zinc</keyword>
<dbReference type="EMBL" id="BMOB01000001">
    <property type="protein sequence ID" value="GGI78673.1"/>
    <property type="molecule type" value="Genomic_DNA"/>
</dbReference>
<dbReference type="GO" id="GO:0016787">
    <property type="term" value="F:hydrolase activity"/>
    <property type="evidence" value="ECO:0007669"/>
    <property type="project" value="UniProtKB-KW"/>
</dbReference>
<evidence type="ECO:0000313" key="21">
    <source>
        <dbReference type="Proteomes" id="UP000630149"/>
    </source>
</evidence>
<dbReference type="GO" id="GO:0043590">
    <property type="term" value="C:bacterial nucleoid"/>
    <property type="evidence" value="ECO:0007669"/>
    <property type="project" value="TreeGrafter"/>
</dbReference>
<dbReference type="InterPro" id="IPR044876">
    <property type="entry name" value="HRDC_dom_sf"/>
</dbReference>
<dbReference type="InterPro" id="IPR027417">
    <property type="entry name" value="P-loop_NTPase"/>
</dbReference>
<dbReference type="InterPro" id="IPR010997">
    <property type="entry name" value="HRDC-like_sf"/>
</dbReference>
<evidence type="ECO:0000256" key="4">
    <source>
        <dbReference type="ARBA" id="ARBA00022723"/>
    </source>
</evidence>
<evidence type="ECO:0000256" key="7">
    <source>
        <dbReference type="ARBA" id="ARBA00022801"/>
    </source>
</evidence>
<keyword evidence="13" id="KW-0234">DNA repair</keyword>
<dbReference type="SMART" id="SM00341">
    <property type="entry name" value="HRDC"/>
    <property type="match status" value="1"/>
</dbReference>
<dbReference type="SUPFAM" id="SSF52540">
    <property type="entry name" value="P-loop containing nucleoside triphosphate hydrolases"/>
    <property type="match status" value="2"/>
</dbReference>
<dbReference type="GO" id="GO:0003677">
    <property type="term" value="F:DNA binding"/>
    <property type="evidence" value="ECO:0007669"/>
    <property type="project" value="UniProtKB-KW"/>
</dbReference>
<evidence type="ECO:0000256" key="10">
    <source>
        <dbReference type="ARBA" id="ARBA00022840"/>
    </source>
</evidence>
<dbReference type="SMART" id="SM00487">
    <property type="entry name" value="DEXDc"/>
    <property type="match status" value="1"/>
</dbReference>
<dbReference type="InterPro" id="IPR001650">
    <property type="entry name" value="Helicase_C-like"/>
</dbReference>
<evidence type="ECO:0000256" key="2">
    <source>
        <dbReference type="ARBA" id="ARBA00001947"/>
    </source>
</evidence>
<protein>
    <recommendedName>
        <fullName evidence="16">DNA helicase RecQ</fullName>
        <ecNumber evidence="16">5.6.2.4</ecNumber>
    </recommendedName>
</protein>
<dbReference type="Pfam" id="PF00270">
    <property type="entry name" value="DEAD"/>
    <property type="match status" value="1"/>
</dbReference>
<dbReference type="Proteomes" id="UP000630149">
    <property type="component" value="Unassembled WGS sequence"/>
</dbReference>
<dbReference type="GO" id="GO:0009432">
    <property type="term" value="P:SOS response"/>
    <property type="evidence" value="ECO:0007669"/>
    <property type="project" value="UniProtKB-UniRule"/>
</dbReference>
<dbReference type="InterPro" id="IPR002121">
    <property type="entry name" value="HRDC_dom"/>
</dbReference>
<dbReference type="Pfam" id="PF16124">
    <property type="entry name" value="RecQ_Zn_bind"/>
    <property type="match status" value="1"/>
</dbReference>
<evidence type="ECO:0000256" key="5">
    <source>
        <dbReference type="ARBA" id="ARBA00022741"/>
    </source>
</evidence>
<dbReference type="InterPro" id="IPR006293">
    <property type="entry name" value="DNA_helicase_ATP-dep_RecQ_bac"/>
</dbReference>
<dbReference type="Pfam" id="PF00570">
    <property type="entry name" value="HRDC"/>
    <property type="match status" value="1"/>
</dbReference>
<dbReference type="GO" id="GO:0030894">
    <property type="term" value="C:replisome"/>
    <property type="evidence" value="ECO:0007669"/>
    <property type="project" value="TreeGrafter"/>
</dbReference>
<dbReference type="PANTHER" id="PTHR13710">
    <property type="entry name" value="DNA HELICASE RECQ FAMILY MEMBER"/>
    <property type="match status" value="1"/>
</dbReference>
<dbReference type="Gene3D" id="1.10.10.10">
    <property type="entry name" value="Winged helix-like DNA-binding domain superfamily/Winged helix DNA-binding domain"/>
    <property type="match status" value="1"/>
</dbReference>
<dbReference type="RefSeq" id="WP_131775639.1">
    <property type="nucleotide sequence ID" value="NZ_BMOB01000001.1"/>
</dbReference>
<dbReference type="GO" id="GO:0043138">
    <property type="term" value="F:3'-5' DNA helicase activity"/>
    <property type="evidence" value="ECO:0007669"/>
    <property type="project" value="UniProtKB-EC"/>
</dbReference>
<dbReference type="OrthoDB" id="9760034at2"/>
<evidence type="ECO:0000256" key="11">
    <source>
        <dbReference type="ARBA" id="ARBA00023125"/>
    </source>
</evidence>
<comment type="cofactor">
    <cofactor evidence="2">
        <name>Zn(2+)</name>
        <dbReference type="ChEBI" id="CHEBI:29105"/>
    </cofactor>
</comment>
<evidence type="ECO:0000256" key="6">
    <source>
        <dbReference type="ARBA" id="ARBA00022763"/>
    </source>
</evidence>
<evidence type="ECO:0000313" key="20">
    <source>
        <dbReference type="EMBL" id="GGI78673.1"/>
    </source>
</evidence>
<evidence type="ECO:0000256" key="8">
    <source>
        <dbReference type="ARBA" id="ARBA00022806"/>
    </source>
</evidence>
<dbReference type="GO" id="GO:0005524">
    <property type="term" value="F:ATP binding"/>
    <property type="evidence" value="ECO:0007669"/>
    <property type="project" value="UniProtKB-KW"/>
</dbReference>
<comment type="similarity">
    <text evidence="3">Belongs to the helicase family. RecQ subfamily.</text>
</comment>
<dbReference type="GO" id="GO:0046872">
    <property type="term" value="F:metal ion binding"/>
    <property type="evidence" value="ECO:0007669"/>
    <property type="project" value="UniProtKB-KW"/>
</dbReference>
<dbReference type="InterPro" id="IPR032284">
    <property type="entry name" value="RecQ_Zn-bd"/>
</dbReference>
<dbReference type="CDD" id="cd17920">
    <property type="entry name" value="DEXHc_RecQ"/>
    <property type="match status" value="1"/>
</dbReference>
<dbReference type="GO" id="GO:0009378">
    <property type="term" value="F:four-way junction helicase activity"/>
    <property type="evidence" value="ECO:0007669"/>
    <property type="project" value="TreeGrafter"/>
</dbReference>
<keyword evidence="11" id="KW-0238">DNA-binding</keyword>
<evidence type="ECO:0000256" key="14">
    <source>
        <dbReference type="ARBA" id="ARBA00023235"/>
    </source>
</evidence>
<dbReference type="GO" id="GO:0006310">
    <property type="term" value="P:DNA recombination"/>
    <property type="evidence" value="ECO:0007669"/>
    <property type="project" value="UniProtKB-UniRule"/>
</dbReference>
<comment type="catalytic activity">
    <reaction evidence="15">
        <text>Couples ATP hydrolysis with the unwinding of duplex DNA by translocating in the 3'-5' direction.</text>
        <dbReference type="EC" id="5.6.2.4"/>
    </reaction>
</comment>
<evidence type="ECO:0000256" key="13">
    <source>
        <dbReference type="ARBA" id="ARBA00023204"/>
    </source>
</evidence>
<evidence type="ECO:0000256" key="1">
    <source>
        <dbReference type="ARBA" id="ARBA00001946"/>
    </source>
</evidence>
<evidence type="ECO:0000256" key="16">
    <source>
        <dbReference type="NCBIfam" id="TIGR01389"/>
    </source>
</evidence>
<reference evidence="20" key="2">
    <citation type="submission" date="2020-09" db="EMBL/GenBank/DDBJ databases">
        <authorList>
            <person name="Sun Q."/>
            <person name="Ohkuma M."/>
        </authorList>
    </citation>
    <scope>NUCLEOTIDE SEQUENCE</scope>
    <source>
        <strain evidence="20">JCM 13919</strain>
    </source>
</reference>
<comment type="caution">
    <text evidence="20">The sequence shown here is derived from an EMBL/GenBank/DDBJ whole genome shotgun (WGS) entry which is preliminary data.</text>
</comment>
<feature type="domain" description="HRDC" evidence="17">
    <location>
        <begin position="526"/>
        <end position="604"/>
    </location>
</feature>
<evidence type="ECO:0000259" key="17">
    <source>
        <dbReference type="PROSITE" id="PS50967"/>
    </source>
</evidence>
<feature type="domain" description="Helicase C-terminal" evidence="19">
    <location>
        <begin position="220"/>
        <end position="368"/>
    </location>
</feature>
<dbReference type="NCBIfam" id="TIGR00614">
    <property type="entry name" value="recQ_fam"/>
    <property type="match status" value="1"/>
</dbReference>
<dbReference type="Gene3D" id="1.10.150.80">
    <property type="entry name" value="HRDC domain"/>
    <property type="match status" value="1"/>
</dbReference>
<dbReference type="Gene3D" id="3.40.50.300">
    <property type="entry name" value="P-loop containing nucleotide triphosphate hydrolases"/>
    <property type="match status" value="2"/>
</dbReference>
<evidence type="ECO:0000256" key="15">
    <source>
        <dbReference type="ARBA" id="ARBA00034617"/>
    </source>
</evidence>
<dbReference type="InterPro" id="IPR011545">
    <property type="entry name" value="DEAD/DEAH_box_helicase_dom"/>
</dbReference>
<evidence type="ECO:0000256" key="9">
    <source>
        <dbReference type="ARBA" id="ARBA00022833"/>
    </source>
</evidence>
<keyword evidence="5" id="KW-0547">Nucleotide-binding</keyword>
<organism evidence="20 21">
    <name type="scientific">Legionella impletisoli</name>
    <dbReference type="NCBI Taxonomy" id="343510"/>
    <lineage>
        <taxon>Bacteria</taxon>
        <taxon>Pseudomonadati</taxon>
        <taxon>Pseudomonadota</taxon>
        <taxon>Gammaproteobacteria</taxon>
        <taxon>Legionellales</taxon>
        <taxon>Legionellaceae</taxon>
        <taxon>Legionella</taxon>
    </lineage>
</organism>
<dbReference type="InterPro" id="IPR014001">
    <property type="entry name" value="Helicase_ATP-bd"/>
</dbReference>
<evidence type="ECO:0000259" key="18">
    <source>
        <dbReference type="PROSITE" id="PS51192"/>
    </source>
</evidence>
<dbReference type="InterPro" id="IPR004589">
    <property type="entry name" value="DNA_helicase_ATP-dep_RecQ"/>
</dbReference>
<keyword evidence="21" id="KW-1185">Reference proteome</keyword>
<dbReference type="FunFam" id="3.40.50.300:FF:000156">
    <property type="entry name" value="ATP-dependent DNA helicase recQ"/>
    <property type="match status" value="1"/>
</dbReference>
<dbReference type="EC" id="5.6.2.4" evidence="16"/>
<dbReference type="InterPro" id="IPR018982">
    <property type="entry name" value="RQC_domain"/>
</dbReference>
<dbReference type="GO" id="GO:0006281">
    <property type="term" value="P:DNA repair"/>
    <property type="evidence" value="ECO:0007669"/>
    <property type="project" value="UniProtKB-KW"/>
</dbReference>
<keyword evidence="10" id="KW-0067">ATP-binding</keyword>
<dbReference type="PROSITE" id="PS51194">
    <property type="entry name" value="HELICASE_CTER"/>
    <property type="match status" value="1"/>
</dbReference>
<dbReference type="FunFam" id="3.40.50.300:FF:000296">
    <property type="entry name" value="ATP-dependent DNA helicase RecQ"/>
    <property type="match status" value="1"/>
</dbReference>
<feature type="domain" description="Helicase ATP-binding" evidence="18">
    <location>
        <begin position="32"/>
        <end position="200"/>
    </location>
</feature>
<dbReference type="CDD" id="cd18794">
    <property type="entry name" value="SF2_C_RecQ"/>
    <property type="match status" value="1"/>
</dbReference>
<dbReference type="PROSITE" id="PS51192">
    <property type="entry name" value="HELICASE_ATP_BIND_1"/>
    <property type="match status" value="1"/>
</dbReference>
<dbReference type="InterPro" id="IPR036388">
    <property type="entry name" value="WH-like_DNA-bd_sf"/>
</dbReference>
<dbReference type="Pfam" id="PF09382">
    <property type="entry name" value="RQC"/>
    <property type="match status" value="1"/>
</dbReference>
<dbReference type="SMART" id="SM00490">
    <property type="entry name" value="HELICc"/>
    <property type="match status" value="1"/>
</dbReference>
<proteinExistence type="inferred from homology"/>
<dbReference type="Pfam" id="PF00271">
    <property type="entry name" value="Helicase_C"/>
    <property type="match status" value="1"/>
</dbReference>
<keyword evidence="12" id="KW-0233">DNA recombination</keyword>
<keyword evidence="8 20" id="KW-0347">Helicase</keyword>
<keyword evidence="6" id="KW-0227">DNA damage</keyword>
<dbReference type="FunFam" id="1.10.10.10:FF:000175">
    <property type="entry name" value="ATP-dependent DNA helicase RecQ"/>
    <property type="match status" value="1"/>
</dbReference>
<dbReference type="PANTHER" id="PTHR13710:SF105">
    <property type="entry name" value="ATP-DEPENDENT DNA HELICASE Q1"/>
    <property type="match status" value="1"/>
</dbReference>
<dbReference type="GO" id="GO:0005737">
    <property type="term" value="C:cytoplasm"/>
    <property type="evidence" value="ECO:0007669"/>
    <property type="project" value="TreeGrafter"/>
</dbReference>
<keyword evidence="14" id="KW-0413">Isomerase</keyword>
<dbReference type="SMART" id="SM00956">
    <property type="entry name" value="RQC"/>
    <property type="match status" value="1"/>
</dbReference>
<comment type="cofactor">
    <cofactor evidence="1">
        <name>Mg(2+)</name>
        <dbReference type="ChEBI" id="CHEBI:18420"/>
    </cofactor>
</comment>
<accession>A0A917JQK8</accession>
<keyword evidence="4" id="KW-0479">Metal-binding</keyword>
<keyword evidence="7" id="KW-0378">Hydrolase</keyword>